<feature type="transmembrane region" description="Helical" evidence="1">
    <location>
        <begin position="132"/>
        <end position="161"/>
    </location>
</feature>
<dbReference type="Pfam" id="PF02698">
    <property type="entry name" value="DUF218"/>
    <property type="match status" value="1"/>
</dbReference>
<feature type="domain" description="DUF218" evidence="2">
    <location>
        <begin position="172"/>
        <end position="312"/>
    </location>
</feature>
<gene>
    <name evidence="3" type="ORF">ACFFFR_08995</name>
</gene>
<keyword evidence="1" id="KW-1133">Transmembrane helix</keyword>
<evidence type="ECO:0000259" key="2">
    <source>
        <dbReference type="Pfam" id="PF02698"/>
    </source>
</evidence>
<dbReference type="PANTHER" id="PTHR30336">
    <property type="entry name" value="INNER MEMBRANE PROTEIN, PROBABLE PERMEASE"/>
    <property type="match status" value="1"/>
</dbReference>
<protein>
    <submittedName>
        <fullName evidence="3">ElyC/SanA/YdcF family protein</fullName>
    </submittedName>
</protein>
<proteinExistence type="predicted"/>
<dbReference type="Proteomes" id="UP001589862">
    <property type="component" value="Unassembled WGS sequence"/>
</dbReference>
<feature type="transmembrane region" description="Helical" evidence="1">
    <location>
        <begin position="59"/>
        <end position="84"/>
    </location>
</feature>
<dbReference type="InterPro" id="IPR051599">
    <property type="entry name" value="Cell_Envelope_Assoc"/>
</dbReference>
<keyword evidence="4" id="KW-1185">Reference proteome</keyword>
<dbReference type="EMBL" id="JBHLUB010000030">
    <property type="protein sequence ID" value="MFC0582512.1"/>
    <property type="molecule type" value="Genomic_DNA"/>
</dbReference>
<evidence type="ECO:0000313" key="4">
    <source>
        <dbReference type="Proteomes" id="UP001589862"/>
    </source>
</evidence>
<keyword evidence="1" id="KW-0812">Transmembrane</keyword>
<dbReference type="InterPro" id="IPR003848">
    <property type="entry name" value="DUF218"/>
</dbReference>
<sequence length="349" mass="37944">MPLLYTFLILGIALIGVGIFAYVRERRRLSNTVLILAGLGLTLFSGLLMLASSEVLGRWPFFIVVTLGVLVALGYPVLAGFLISNGLTMWKREARTLGNLLSLLIGVGMVVAPVVLVQIGNWVGQTGTLYTLWVSALVFLIGIAGYFGFCFLAFLVASVAYGRMPRKGDAKYVIILGSGLIGDKVPPLLAARLDKAIEVANRQDHPPVLIPSGGQGGDELMPEGTAMARYLEDHGVPADRIVVEDKAVNTVQNLRFSQALMSDPQDKAVVVTTGYHVFRAAMLTRHLGLNARVRGARTAFYFVPSAFVREFIAVLRMNLKLNAALIGLWTAIVIFLLGVSLNWWFVQNV</sequence>
<dbReference type="CDD" id="cd06259">
    <property type="entry name" value="YdcF-like"/>
    <property type="match status" value="1"/>
</dbReference>
<name>A0ABV6PDQ8_9MICC</name>
<dbReference type="RefSeq" id="WP_377459718.1">
    <property type="nucleotide sequence ID" value="NZ_JBHLUB010000030.1"/>
</dbReference>
<organism evidence="3 4">
    <name type="scientific">Micrococcoides hystricis</name>
    <dbReference type="NCBI Taxonomy" id="1572761"/>
    <lineage>
        <taxon>Bacteria</taxon>
        <taxon>Bacillati</taxon>
        <taxon>Actinomycetota</taxon>
        <taxon>Actinomycetes</taxon>
        <taxon>Micrococcales</taxon>
        <taxon>Micrococcaceae</taxon>
        <taxon>Micrococcoides</taxon>
    </lineage>
</organism>
<feature type="transmembrane region" description="Helical" evidence="1">
    <location>
        <begin position="96"/>
        <end position="120"/>
    </location>
</feature>
<feature type="transmembrane region" description="Helical" evidence="1">
    <location>
        <begin position="323"/>
        <end position="346"/>
    </location>
</feature>
<feature type="transmembrane region" description="Helical" evidence="1">
    <location>
        <begin position="6"/>
        <end position="23"/>
    </location>
</feature>
<dbReference type="InterPro" id="IPR014729">
    <property type="entry name" value="Rossmann-like_a/b/a_fold"/>
</dbReference>
<keyword evidence="1" id="KW-0472">Membrane</keyword>
<comment type="caution">
    <text evidence="3">The sequence shown here is derived from an EMBL/GenBank/DDBJ whole genome shotgun (WGS) entry which is preliminary data.</text>
</comment>
<reference evidence="3 4" key="1">
    <citation type="submission" date="2024-09" db="EMBL/GenBank/DDBJ databases">
        <authorList>
            <person name="Sun Q."/>
            <person name="Mori K."/>
        </authorList>
    </citation>
    <scope>NUCLEOTIDE SEQUENCE [LARGE SCALE GENOMIC DNA]</scope>
    <source>
        <strain evidence="3 4">NCAIM B.02604</strain>
    </source>
</reference>
<dbReference type="Gene3D" id="3.40.50.620">
    <property type="entry name" value="HUPs"/>
    <property type="match status" value="1"/>
</dbReference>
<accession>A0ABV6PDQ8</accession>
<dbReference type="PANTHER" id="PTHR30336:SF18">
    <property type="entry name" value="MEMBRANE PROTEIN"/>
    <property type="match status" value="1"/>
</dbReference>
<feature type="transmembrane region" description="Helical" evidence="1">
    <location>
        <begin position="32"/>
        <end position="53"/>
    </location>
</feature>
<evidence type="ECO:0000256" key="1">
    <source>
        <dbReference type="SAM" id="Phobius"/>
    </source>
</evidence>
<evidence type="ECO:0000313" key="3">
    <source>
        <dbReference type="EMBL" id="MFC0582512.1"/>
    </source>
</evidence>